<dbReference type="RefSeq" id="WP_257498955.1">
    <property type="nucleotide sequence ID" value="NZ_CP102382.1"/>
</dbReference>
<evidence type="ECO:0008006" key="4">
    <source>
        <dbReference type="Google" id="ProtNLM"/>
    </source>
</evidence>
<feature type="transmembrane region" description="Helical" evidence="1">
    <location>
        <begin position="42"/>
        <end position="64"/>
    </location>
</feature>
<keyword evidence="1" id="KW-0472">Membrane</keyword>
<evidence type="ECO:0000313" key="2">
    <source>
        <dbReference type="EMBL" id="UUV21033.1"/>
    </source>
</evidence>
<keyword evidence="3" id="KW-1185">Reference proteome</keyword>
<evidence type="ECO:0000313" key="3">
    <source>
        <dbReference type="Proteomes" id="UP001317001"/>
    </source>
</evidence>
<reference evidence="2 3" key="1">
    <citation type="submission" date="2022-08" db="EMBL/GenBank/DDBJ databases">
        <title>Myroides zhujiangensis sp. nov., a novel bacterium isolated from sediment in the Pearl River Estuary.</title>
        <authorList>
            <person name="Cui L."/>
        </authorList>
    </citation>
    <scope>NUCLEOTIDE SEQUENCE [LARGE SCALE GENOMIC DNA]</scope>
    <source>
        <strain evidence="2 3">SCSIO 72103</strain>
    </source>
</reference>
<feature type="transmembrane region" description="Helical" evidence="1">
    <location>
        <begin position="70"/>
        <end position="89"/>
    </location>
</feature>
<accession>A0ABY5NR76</accession>
<evidence type="ECO:0000256" key="1">
    <source>
        <dbReference type="SAM" id="Phobius"/>
    </source>
</evidence>
<dbReference type="EMBL" id="CP102382">
    <property type="protein sequence ID" value="UUV21033.1"/>
    <property type="molecule type" value="Genomic_DNA"/>
</dbReference>
<organism evidence="2 3">
    <name type="scientific">Paenimyroides aestuarii</name>
    <dbReference type="NCBI Taxonomy" id="2968490"/>
    <lineage>
        <taxon>Bacteria</taxon>
        <taxon>Pseudomonadati</taxon>
        <taxon>Bacteroidota</taxon>
        <taxon>Flavobacteriia</taxon>
        <taxon>Flavobacteriales</taxon>
        <taxon>Flavobacteriaceae</taxon>
        <taxon>Paenimyroides</taxon>
    </lineage>
</organism>
<dbReference type="Proteomes" id="UP001317001">
    <property type="component" value="Chromosome"/>
</dbReference>
<gene>
    <name evidence="2" type="ORF">NPX36_11990</name>
</gene>
<feature type="transmembrane region" description="Helical" evidence="1">
    <location>
        <begin position="12"/>
        <end position="30"/>
    </location>
</feature>
<sequence>MQANNISKDGKLAAIIAHFFILGPVIAFFINQEEKDPYGKFYIKQNIGLTCVFLLLGSLVGAIPNAYAAYGFYAFIIILWVYSFSGAVANEYKLLPIIGGFIQKIFSSKK</sequence>
<proteinExistence type="predicted"/>
<protein>
    <recommendedName>
        <fullName evidence="4">Chloroplast import component protein (Tic20)</fullName>
    </recommendedName>
</protein>
<keyword evidence="1" id="KW-1133">Transmembrane helix</keyword>
<keyword evidence="1" id="KW-0812">Transmembrane</keyword>
<name>A0ABY5NR76_9FLAO</name>